<dbReference type="PROSITE" id="PS50216">
    <property type="entry name" value="DHHC"/>
    <property type="match status" value="1"/>
</dbReference>
<dbReference type="EC" id="2.3.1.225" evidence="7"/>
<gene>
    <name evidence="9" type="ORF">BSTOLATCC_MIC40995</name>
</gene>
<dbReference type="GO" id="GO:0006612">
    <property type="term" value="P:protein targeting to membrane"/>
    <property type="evidence" value="ECO:0007669"/>
    <property type="project" value="TreeGrafter"/>
</dbReference>
<dbReference type="InterPro" id="IPR001594">
    <property type="entry name" value="Palmitoyltrfase_DHHC"/>
</dbReference>
<keyword evidence="4 7" id="KW-1133">Transmembrane helix</keyword>
<dbReference type="GO" id="GO:0019706">
    <property type="term" value="F:protein-cysteine S-palmitoyltransferase activity"/>
    <property type="evidence" value="ECO:0007669"/>
    <property type="project" value="UniProtKB-EC"/>
</dbReference>
<feature type="domain" description="Palmitoyltransferase DHHC" evidence="8">
    <location>
        <begin position="101"/>
        <end position="194"/>
    </location>
</feature>
<evidence type="ECO:0000313" key="9">
    <source>
        <dbReference type="EMBL" id="CAG9326570.1"/>
    </source>
</evidence>
<dbReference type="GO" id="GO:0016020">
    <property type="term" value="C:membrane"/>
    <property type="evidence" value="ECO:0007669"/>
    <property type="project" value="UniProtKB-SubCell"/>
</dbReference>
<feature type="transmembrane region" description="Helical" evidence="7">
    <location>
        <begin position="39"/>
        <end position="64"/>
    </location>
</feature>
<keyword evidence="5 7" id="KW-0472">Membrane</keyword>
<keyword evidence="3 7" id="KW-0812">Transmembrane</keyword>
<evidence type="ECO:0000256" key="2">
    <source>
        <dbReference type="ARBA" id="ARBA00022679"/>
    </source>
</evidence>
<keyword evidence="6 7" id="KW-0012">Acyltransferase</keyword>
<comment type="subcellular location">
    <subcellularLocation>
        <location evidence="1">Membrane</location>
        <topology evidence="1">Multi-pass membrane protein</topology>
    </subcellularLocation>
</comment>
<feature type="transmembrane region" description="Helical" evidence="7">
    <location>
        <begin position="180"/>
        <end position="199"/>
    </location>
</feature>
<feature type="transmembrane region" description="Helical" evidence="7">
    <location>
        <begin position="149"/>
        <end position="168"/>
    </location>
</feature>
<dbReference type="AlphaFoldDB" id="A0AAU9JLT1"/>
<evidence type="ECO:0000256" key="7">
    <source>
        <dbReference type="RuleBase" id="RU079119"/>
    </source>
</evidence>
<reference evidence="9" key="1">
    <citation type="submission" date="2021-09" db="EMBL/GenBank/DDBJ databases">
        <authorList>
            <consortium name="AG Swart"/>
            <person name="Singh M."/>
            <person name="Singh A."/>
            <person name="Seah K."/>
            <person name="Emmerich C."/>
        </authorList>
    </citation>
    <scope>NUCLEOTIDE SEQUENCE</scope>
    <source>
        <strain evidence="9">ATCC30299</strain>
    </source>
</reference>
<protein>
    <recommendedName>
        <fullName evidence="7">Palmitoyltransferase</fullName>
        <ecNumber evidence="7">2.3.1.225</ecNumber>
    </recommendedName>
</protein>
<dbReference type="GO" id="GO:0005783">
    <property type="term" value="C:endoplasmic reticulum"/>
    <property type="evidence" value="ECO:0007669"/>
    <property type="project" value="TreeGrafter"/>
</dbReference>
<comment type="caution">
    <text evidence="9">The sequence shown here is derived from an EMBL/GenBank/DDBJ whole genome shotgun (WGS) entry which is preliminary data.</text>
</comment>
<evidence type="ECO:0000259" key="8">
    <source>
        <dbReference type="Pfam" id="PF01529"/>
    </source>
</evidence>
<organism evidence="9 10">
    <name type="scientific">Blepharisma stoltei</name>
    <dbReference type="NCBI Taxonomy" id="1481888"/>
    <lineage>
        <taxon>Eukaryota</taxon>
        <taxon>Sar</taxon>
        <taxon>Alveolata</taxon>
        <taxon>Ciliophora</taxon>
        <taxon>Postciliodesmatophora</taxon>
        <taxon>Heterotrichea</taxon>
        <taxon>Heterotrichida</taxon>
        <taxon>Blepharismidae</taxon>
        <taxon>Blepharisma</taxon>
    </lineage>
</organism>
<accession>A0AAU9JLT1</accession>
<dbReference type="EMBL" id="CAJZBQ010000040">
    <property type="protein sequence ID" value="CAG9326570.1"/>
    <property type="molecule type" value="Genomic_DNA"/>
</dbReference>
<evidence type="ECO:0000256" key="1">
    <source>
        <dbReference type="ARBA" id="ARBA00004141"/>
    </source>
</evidence>
<evidence type="ECO:0000313" key="10">
    <source>
        <dbReference type="Proteomes" id="UP001162131"/>
    </source>
</evidence>
<dbReference type="PANTHER" id="PTHR22883">
    <property type="entry name" value="ZINC FINGER DHHC DOMAIN CONTAINING PROTEIN"/>
    <property type="match status" value="1"/>
</dbReference>
<feature type="transmembrane region" description="Helical" evidence="7">
    <location>
        <begin position="12"/>
        <end position="33"/>
    </location>
</feature>
<dbReference type="Pfam" id="PF01529">
    <property type="entry name" value="DHHC"/>
    <property type="match status" value="1"/>
</dbReference>
<proteinExistence type="inferred from homology"/>
<comment type="catalytic activity">
    <reaction evidence="7">
        <text>L-cysteinyl-[protein] + hexadecanoyl-CoA = S-hexadecanoyl-L-cysteinyl-[protein] + CoA</text>
        <dbReference type="Rhea" id="RHEA:36683"/>
        <dbReference type="Rhea" id="RHEA-COMP:10131"/>
        <dbReference type="Rhea" id="RHEA-COMP:11032"/>
        <dbReference type="ChEBI" id="CHEBI:29950"/>
        <dbReference type="ChEBI" id="CHEBI:57287"/>
        <dbReference type="ChEBI" id="CHEBI:57379"/>
        <dbReference type="ChEBI" id="CHEBI:74151"/>
        <dbReference type="EC" id="2.3.1.225"/>
    </reaction>
</comment>
<sequence>MNKELWASIFFYLSWYIAVASCYANTIYTVFTLDSRTNLMLAGLVILLIDSAFVIIYFIFCFIIEPGEVKYNINIRDLSEESKYTPSDCIDENDVIPAKVHLCTSCNLCRPPHAIHCYSCKRCVFYRYNHNFFFRKCIGYYNFKFHANLYLYIAIGSIIVFALNYEVMKNTKAPSYGLDVVFTCIYSGLAAFFNLAAFLDMIRAATDISYLLEKKQDIYGSASLYENFQIFFGEKSWTWLLPIKVSEIESLFIDLRLNTHYGGVIQLHDKFII</sequence>
<dbReference type="Proteomes" id="UP001162131">
    <property type="component" value="Unassembled WGS sequence"/>
</dbReference>
<dbReference type="PROSITE" id="PS51257">
    <property type="entry name" value="PROKAR_LIPOPROTEIN"/>
    <property type="match status" value="1"/>
</dbReference>
<dbReference type="InterPro" id="IPR039859">
    <property type="entry name" value="PFA4/ZDH16/20/ERF2-like"/>
</dbReference>
<comment type="similarity">
    <text evidence="7">Belongs to the DHHC palmitoyltransferase family.</text>
</comment>
<evidence type="ECO:0000256" key="3">
    <source>
        <dbReference type="ARBA" id="ARBA00022692"/>
    </source>
</evidence>
<keyword evidence="10" id="KW-1185">Reference proteome</keyword>
<evidence type="ECO:0000256" key="5">
    <source>
        <dbReference type="ARBA" id="ARBA00023136"/>
    </source>
</evidence>
<evidence type="ECO:0000256" key="6">
    <source>
        <dbReference type="ARBA" id="ARBA00023315"/>
    </source>
</evidence>
<keyword evidence="2 7" id="KW-0808">Transferase</keyword>
<name>A0AAU9JLT1_9CILI</name>
<dbReference type="GO" id="GO:0005794">
    <property type="term" value="C:Golgi apparatus"/>
    <property type="evidence" value="ECO:0007669"/>
    <property type="project" value="TreeGrafter"/>
</dbReference>
<evidence type="ECO:0000256" key="4">
    <source>
        <dbReference type="ARBA" id="ARBA00022989"/>
    </source>
</evidence>
<comment type="domain">
    <text evidence="7">The DHHC domain is required for palmitoyltransferase activity.</text>
</comment>